<feature type="binding site" evidence="24">
    <location>
        <position position="433"/>
    </location>
    <ligand>
        <name>GTP</name>
        <dbReference type="ChEBI" id="CHEBI:37565"/>
    </ligand>
</feature>
<feature type="binding site" evidence="24">
    <location>
        <position position="393"/>
    </location>
    <ligand>
        <name>GTP</name>
        <dbReference type="ChEBI" id="CHEBI:37565"/>
    </ligand>
</feature>
<dbReference type="Gene3D" id="3.40.50.300">
    <property type="entry name" value="P-loop containing nucleotide triphosphate hydrolases"/>
    <property type="match status" value="2"/>
</dbReference>
<dbReference type="GO" id="GO:0000139">
    <property type="term" value="C:Golgi membrane"/>
    <property type="evidence" value="ECO:0007669"/>
    <property type="project" value="UniProtKB-SubCell"/>
</dbReference>
<keyword evidence="19 25" id="KW-0342">GTP-binding</keyword>
<evidence type="ECO:0000256" key="2">
    <source>
        <dbReference type="ARBA" id="ARBA00004299"/>
    </source>
</evidence>
<keyword evidence="15 27" id="KW-0931">ER-Golgi transport</keyword>
<keyword evidence="14 27" id="KW-0256">Endoplasmic reticulum</keyword>
<evidence type="ECO:0000256" key="19">
    <source>
        <dbReference type="ARBA" id="ARBA00023134"/>
    </source>
</evidence>
<feature type="binding site" evidence="26">
    <location>
        <position position="295"/>
    </location>
    <ligand>
        <name>Mg(2+)</name>
        <dbReference type="ChEBI" id="CHEBI:18420"/>
    </ligand>
</feature>
<dbReference type="GO" id="GO:0005525">
    <property type="term" value="F:GTP binding"/>
    <property type="evidence" value="ECO:0007669"/>
    <property type="project" value="UniProtKB-KW"/>
</dbReference>
<feature type="binding site" evidence="25">
    <location>
        <begin position="288"/>
        <end position="295"/>
    </location>
    <ligand>
        <name>GTP</name>
        <dbReference type="ChEBI" id="CHEBI:37565"/>
    </ligand>
</feature>
<dbReference type="InterPro" id="IPR006687">
    <property type="entry name" value="Small_GTPase_SAR1"/>
</dbReference>
<keyword evidence="13" id="KW-0378">Hydrolase</keyword>
<evidence type="ECO:0000256" key="28">
    <source>
        <dbReference type="SAM" id="Phobius"/>
    </source>
</evidence>
<feature type="binding site" evidence="24">
    <location>
        <position position="294"/>
    </location>
    <ligand>
        <name>GTP</name>
        <dbReference type="ChEBI" id="CHEBI:37565"/>
    </ligand>
</feature>
<evidence type="ECO:0000256" key="13">
    <source>
        <dbReference type="ARBA" id="ARBA00022801"/>
    </source>
</evidence>
<evidence type="ECO:0000256" key="17">
    <source>
        <dbReference type="ARBA" id="ARBA00022989"/>
    </source>
</evidence>
<dbReference type="PROSITE" id="PS51422">
    <property type="entry name" value="SAR1"/>
    <property type="match status" value="1"/>
</dbReference>
<reference evidence="29" key="1">
    <citation type="submission" date="2022-07" db="EMBL/GenBank/DDBJ databases">
        <title>Genome Sequence of Leucocoprinus birnbaumii.</title>
        <authorList>
            <person name="Buettner E."/>
        </authorList>
    </citation>
    <scope>NUCLEOTIDE SEQUENCE</scope>
    <source>
        <strain evidence="29">VT141</strain>
    </source>
</reference>
<feature type="binding site" evidence="24">
    <location>
        <position position="293"/>
    </location>
    <ligand>
        <name>GTP</name>
        <dbReference type="ChEBI" id="CHEBI:37565"/>
    </ligand>
</feature>
<evidence type="ECO:0000256" key="15">
    <source>
        <dbReference type="ARBA" id="ARBA00022892"/>
    </source>
</evidence>
<feature type="binding site" evidence="24">
    <location>
        <position position="296"/>
    </location>
    <ligand>
        <name>GTP</name>
        <dbReference type="ChEBI" id="CHEBI:37565"/>
    </ligand>
</feature>
<keyword evidence="30" id="KW-1185">Reference proteome</keyword>
<evidence type="ECO:0000256" key="1">
    <source>
        <dbReference type="ARBA" id="ARBA00004255"/>
    </source>
</evidence>
<evidence type="ECO:0000256" key="4">
    <source>
        <dbReference type="ARBA" id="ARBA00004397"/>
    </source>
</evidence>
<sequence>MEKSNLQETPEVLSAGSTFSPQSLVIGSFVVALLVLAIAFLLSKKSYRSKGTDLLLLGAPDAGKTSLMTALVYDQSIPTHTSMQTNSSVYAPSPDKTFRVVDVPGHPRIRDQFQEHLLNAKAIAFVVDASTISRNGAAVAEHLHLILHSVTSLPPSQTLPSIIIVAHKADLLKSGASASQDSLAINRVKTILERELEKRRASQSSGVAVEGLGQEDEKAEMGGLECGDGTAAFKFDDWDGGEITFVSTFVRPGKAAVGGDSEKDESDDGLSEFEIGLLHKNAKILFLGLDNAGKTTLLHMLKNDRLATLQPTLHPTSEELAIGNVKFTTYDLGGHQQARRLWRDYFPEVDGIIFLVDSADFERFSESKAELDALLAIEELSKVPFLVLGNKIDAPGAVSEEELRHHLGLYQTTGKGKVPLSDIRPIEIFMCSVVQRQGYGEGFRWLSQYI</sequence>
<dbReference type="InterPro" id="IPR027417">
    <property type="entry name" value="P-loop_NTPase"/>
</dbReference>
<evidence type="ECO:0000256" key="9">
    <source>
        <dbReference type="ARBA" id="ARBA00021124"/>
    </source>
</evidence>
<dbReference type="InterPro" id="IPR005225">
    <property type="entry name" value="Small_GTP-bd"/>
</dbReference>
<comment type="similarity">
    <text evidence="5">Belongs to the SRP receptor beta subunit family.</text>
</comment>
<dbReference type="SMART" id="SM00178">
    <property type="entry name" value="SAR"/>
    <property type="match status" value="1"/>
</dbReference>
<dbReference type="SUPFAM" id="SSF52540">
    <property type="entry name" value="P-loop containing nucleoside triphosphate hydrolases"/>
    <property type="match status" value="2"/>
</dbReference>
<dbReference type="InterPro" id="IPR006689">
    <property type="entry name" value="Small_GTPase_ARF/SAR"/>
</dbReference>
<dbReference type="GO" id="GO:0012507">
    <property type="term" value="C:ER to Golgi transport vesicle membrane"/>
    <property type="evidence" value="ECO:0007669"/>
    <property type="project" value="UniProtKB-SubCell"/>
</dbReference>
<keyword evidence="18 27" id="KW-0333">Golgi apparatus</keyword>
<dbReference type="FunFam" id="3.40.50.300:FF:000161">
    <property type="entry name" value="Small COPII coat GTPase"/>
    <property type="match status" value="1"/>
</dbReference>
<evidence type="ECO:0000256" key="25">
    <source>
        <dbReference type="PIRSR" id="PIRSR606689-1"/>
    </source>
</evidence>
<evidence type="ECO:0000256" key="22">
    <source>
        <dbReference type="ARBA" id="ARBA00023329"/>
    </source>
</evidence>
<keyword evidence="22" id="KW-0968">Cytoplasmic vesicle</keyword>
<dbReference type="PANTHER" id="PTHR45684">
    <property type="entry name" value="RE74312P"/>
    <property type="match status" value="1"/>
</dbReference>
<evidence type="ECO:0000256" key="8">
    <source>
        <dbReference type="ARBA" id="ARBA00020256"/>
    </source>
</evidence>
<dbReference type="GO" id="GO:0046872">
    <property type="term" value="F:metal ion binding"/>
    <property type="evidence" value="ECO:0007669"/>
    <property type="project" value="UniProtKB-KW"/>
</dbReference>
<feature type="binding site" evidence="24">
    <location>
        <position position="391"/>
    </location>
    <ligand>
        <name>GTP</name>
        <dbReference type="ChEBI" id="CHEBI:37565"/>
    </ligand>
</feature>
<dbReference type="GO" id="GO:0006886">
    <property type="term" value="P:intracellular protein transport"/>
    <property type="evidence" value="ECO:0007669"/>
    <property type="project" value="InterPro"/>
</dbReference>
<evidence type="ECO:0000256" key="24">
    <source>
        <dbReference type="PIRSR" id="PIRSR606687-2"/>
    </source>
</evidence>
<feature type="transmembrane region" description="Helical" evidence="28">
    <location>
        <begin position="23"/>
        <end position="42"/>
    </location>
</feature>
<keyword evidence="10 27" id="KW-0813">Transport</keyword>
<feature type="binding site" evidence="24">
    <location>
        <position position="291"/>
    </location>
    <ligand>
        <name>GTP</name>
        <dbReference type="ChEBI" id="CHEBI:37565"/>
    </ligand>
</feature>
<evidence type="ECO:0000313" key="29">
    <source>
        <dbReference type="EMBL" id="KAJ3567723.1"/>
    </source>
</evidence>
<protein>
    <recommendedName>
        <fullName evidence="8">Signal recognition particle receptor subunit beta</fullName>
    </recommendedName>
    <alternativeName>
        <fullName evidence="7 9">Small COPII Coat GTPase SAR1</fullName>
    </alternativeName>
</protein>
<keyword evidence="16 27" id="KW-0653">Protein transport</keyword>
<dbReference type="SMART" id="SM00177">
    <property type="entry name" value="ARF"/>
    <property type="match status" value="1"/>
</dbReference>
<evidence type="ECO:0000256" key="5">
    <source>
        <dbReference type="ARBA" id="ARBA00005619"/>
    </source>
</evidence>
<evidence type="ECO:0000256" key="14">
    <source>
        <dbReference type="ARBA" id="ARBA00022824"/>
    </source>
</evidence>
<dbReference type="EMBL" id="JANIEX010000392">
    <property type="protein sequence ID" value="KAJ3567723.1"/>
    <property type="molecule type" value="Genomic_DNA"/>
</dbReference>
<dbReference type="GO" id="GO:0016192">
    <property type="term" value="P:vesicle-mediated transport"/>
    <property type="evidence" value="ECO:0007669"/>
    <property type="project" value="UniProtKB-KW"/>
</dbReference>
<feature type="binding site" evidence="25">
    <location>
        <begin position="390"/>
        <end position="393"/>
    </location>
    <ligand>
        <name>GTP</name>
        <dbReference type="ChEBI" id="CHEBI:37565"/>
    </ligand>
</feature>
<evidence type="ECO:0000256" key="6">
    <source>
        <dbReference type="ARBA" id="ARBA00007507"/>
    </source>
</evidence>
<accession>A0AAD5VUZ8</accession>
<keyword evidence="20 28" id="KW-0472">Membrane</keyword>
<feature type="binding site" evidence="24">
    <location>
        <position position="434"/>
    </location>
    <ligand>
        <name>GTP</name>
        <dbReference type="ChEBI" id="CHEBI:37565"/>
    </ligand>
</feature>
<keyword evidence="12 24" id="KW-0547">Nucleotide-binding</keyword>
<evidence type="ECO:0000256" key="10">
    <source>
        <dbReference type="ARBA" id="ARBA00022448"/>
    </source>
</evidence>
<evidence type="ECO:0000256" key="26">
    <source>
        <dbReference type="PIRSR" id="PIRSR606689-2"/>
    </source>
</evidence>
<dbReference type="GO" id="GO:0003924">
    <property type="term" value="F:GTPase activity"/>
    <property type="evidence" value="ECO:0007669"/>
    <property type="project" value="InterPro"/>
</dbReference>
<keyword evidence="17 28" id="KW-1133">Transmembrane helix</keyword>
<dbReference type="AlphaFoldDB" id="A0AAD5VUZ8"/>
<evidence type="ECO:0000256" key="18">
    <source>
        <dbReference type="ARBA" id="ARBA00023034"/>
    </source>
</evidence>
<comment type="subcellular location">
    <subcellularLocation>
        <location evidence="2">Cytoplasmic vesicle</location>
        <location evidence="2">COPII-coated vesicle membrane</location>
        <topology evidence="2">Peripheral membrane protein</topology>
        <orientation evidence="2">Cytoplasmic side</orientation>
    </subcellularLocation>
    <subcellularLocation>
        <location evidence="4">Endoplasmic reticulum membrane</location>
        <topology evidence="4">Peripheral membrane protein</topology>
        <orientation evidence="4">Cytoplasmic side</orientation>
    </subcellularLocation>
    <subcellularLocation>
        <location evidence="3">Endoplasmic reticulum membrane</location>
        <topology evidence="3">Single-pass membrane protein</topology>
    </subcellularLocation>
    <subcellularLocation>
        <location evidence="1">Golgi apparatus membrane</location>
        <topology evidence="1">Peripheral membrane protein</topology>
        <orientation evidence="1">Cytoplasmic side</orientation>
    </subcellularLocation>
</comment>
<evidence type="ECO:0000256" key="11">
    <source>
        <dbReference type="ARBA" id="ARBA00022692"/>
    </source>
</evidence>
<dbReference type="InterPro" id="IPR019009">
    <property type="entry name" value="SRP_receptor_beta_su"/>
</dbReference>
<evidence type="ECO:0000256" key="20">
    <source>
        <dbReference type="ARBA" id="ARBA00023136"/>
    </source>
</evidence>
<name>A0AAD5VUZ8_9AGAR</name>
<proteinExistence type="inferred from homology"/>
<evidence type="ECO:0000313" key="30">
    <source>
        <dbReference type="Proteomes" id="UP001213000"/>
    </source>
</evidence>
<dbReference type="CDD" id="cd00879">
    <property type="entry name" value="Sar1"/>
    <property type="match status" value="1"/>
</dbReference>
<feature type="binding site" evidence="23">
    <location>
        <position position="290"/>
    </location>
    <ligand>
        <name>Mg(2+)</name>
        <dbReference type="ChEBI" id="CHEBI:18420"/>
    </ligand>
</feature>
<feature type="binding site" evidence="25">
    <location>
        <position position="334"/>
    </location>
    <ligand>
        <name>GTP</name>
        <dbReference type="ChEBI" id="CHEBI:37565"/>
    </ligand>
</feature>
<dbReference type="Proteomes" id="UP001213000">
    <property type="component" value="Unassembled WGS sequence"/>
</dbReference>
<evidence type="ECO:0000256" key="12">
    <source>
        <dbReference type="ARBA" id="ARBA00022741"/>
    </source>
</evidence>
<comment type="similarity">
    <text evidence="6 27">Belongs to the small GTPase superfamily. SAR1 family.</text>
</comment>
<comment type="caution">
    <text evidence="29">The sequence shown here is derived from an EMBL/GenBank/DDBJ whole genome shotgun (WGS) entry which is preliminary data.</text>
</comment>
<dbReference type="Pfam" id="PF09439">
    <property type="entry name" value="SRPRB"/>
    <property type="match status" value="1"/>
</dbReference>
<feature type="binding site" evidence="26">
    <location>
        <position position="312"/>
    </location>
    <ligand>
        <name>Mg(2+)</name>
        <dbReference type="ChEBI" id="CHEBI:18420"/>
    </ligand>
</feature>
<keyword evidence="21" id="KW-0675">Receptor</keyword>
<feature type="binding site" evidence="24">
    <location>
        <position position="295"/>
    </location>
    <ligand>
        <name>GTP</name>
        <dbReference type="ChEBI" id="CHEBI:37565"/>
    </ligand>
</feature>
<dbReference type="GO" id="GO:0005789">
    <property type="term" value="C:endoplasmic reticulum membrane"/>
    <property type="evidence" value="ECO:0007669"/>
    <property type="project" value="UniProtKB-SubCell"/>
</dbReference>
<keyword evidence="23" id="KW-0479">Metal-binding</keyword>
<organism evidence="29 30">
    <name type="scientific">Leucocoprinus birnbaumii</name>
    <dbReference type="NCBI Taxonomy" id="56174"/>
    <lineage>
        <taxon>Eukaryota</taxon>
        <taxon>Fungi</taxon>
        <taxon>Dikarya</taxon>
        <taxon>Basidiomycota</taxon>
        <taxon>Agaricomycotina</taxon>
        <taxon>Agaricomycetes</taxon>
        <taxon>Agaricomycetidae</taxon>
        <taxon>Agaricales</taxon>
        <taxon>Agaricineae</taxon>
        <taxon>Agaricaceae</taxon>
        <taxon>Leucocoprinus</taxon>
    </lineage>
</organism>
<keyword evidence="23" id="KW-0460">Magnesium</keyword>
<dbReference type="Pfam" id="PF00025">
    <property type="entry name" value="Arf"/>
    <property type="match status" value="1"/>
</dbReference>
<dbReference type="NCBIfam" id="TIGR00231">
    <property type="entry name" value="small_GTP"/>
    <property type="match status" value="1"/>
</dbReference>
<keyword evidence="11 28" id="KW-0812">Transmembrane</keyword>
<evidence type="ECO:0000256" key="23">
    <source>
        <dbReference type="PIRSR" id="PIRSR606687-1"/>
    </source>
</evidence>
<evidence type="ECO:0000256" key="21">
    <source>
        <dbReference type="ARBA" id="ARBA00023170"/>
    </source>
</evidence>
<evidence type="ECO:0000256" key="16">
    <source>
        <dbReference type="ARBA" id="ARBA00022927"/>
    </source>
</evidence>
<gene>
    <name evidence="29" type="ORF">NP233_g6185</name>
</gene>
<evidence type="ECO:0000256" key="7">
    <source>
        <dbReference type="ARBA" id="ARBA00019961"/>
    </source>
</evidence>
<dbReference type="PRINTS" id="PR00328">
    <property type="entry name" value="SAR1GTPBP"/>
</dbReference>
<dbReference type="PROSITE" id="PS51417">
    <property type="entry name" value="ARF"/>
    <property type="match status" value="1"/>
</dbReference>
<feature type="binding site" evidence="24">
    <location>
        <position position="390"/>
    </location>
    <ligand>
        <name>GTP</name>
        <dbReference type="ChEBI" id="CHEBI:37565"/>
    </ligand>
</feature>
<evidence type="ECO:0000256" key="3">
    <source>
        <dbReference type="ARBA" id="ARBA00004389"/>
    </source>
</evidence>
<evidence type="ECO:0000256" key="27">
    <source>
        <dbReference type="RuleBase" id="RU003926"/>
    </source>
</evidence>